<dbReference type="InterPro" id="IPR041577">
    <property type="entry name" value="RT_RNaseH_2"/>
</dbReference>
<dbReference type="Gene3D" id="3.30.70.270">
    <property type="match status" value="1"/>
</dbReference>
<dbReference type="PANTHER" id="PTHR33064">
    <property type="entry name" value="POL PROTEIN"/>
    <property type="match status" value="1"/>
</dbReference>
<feature type="domain" description="Reverse transcriptase" evidence="1">
    <location>
        <begin position="1"/>
        <end position="55"/>
    </location>
</feature>
<sequence>MLIWIDDIFVYADTVEGYVDALESFFDRVAQYGFKLSPSKTKLFTDQVKRCGRIISGDGVKQDPKRIEHLCAIPYPTNAGEDSMAEYAQTVDPLHQCLTKALEGGEKQALDAVKSKLRSSVELSHPRDDATMCLFTDASDYGWSIVVTQVVAFDDDSPIQEQRQDLLLCQSEMFAGAQKAC</sequence>
<evidence type="ECO:0000259" key="1">
    <source>
        <dbReference type="PROSITE" id="PS50878"/>
    </source>
</evidence>
<evidence type="ECO:0000313" key="3">
    <source>
        <dbReference type="Proteomes" id="UP000469452"/>
    </source>
</evidence>
<dbReference type="Pfam" id="PF17919">
    <property type="entry name" value="RT_RNaseH_2"/>
    <property type="match status" value="1"/>
</dbReference>
<dbReference type="PROSITE" id="PS50878">
    <property type="entry name" value="RT_POL"/>
    <property type="match status" value="1"/>
</dbReference>
<name>A0A6A5AQ37_APHAT</name>
<organism evidence="2 3">
    <name type="scientific">Aphanomyces astaci</name>
    <name type="common">Crayfish plague agent</name>
    <dbReference type="NCBI Taxonomy" id="112090"/>
    <lineage>
        <taxon>Eukaryota</taxon>
        <taxon>Sar</taxon>
        <taxon>Stramenopiles</taxon>
        <taxon>Oomycota</taxon>
        <taxon>Saprolegniomycetes</taxon>
        <taxon>Saprolegniales</taxon>
        <taxon>Verrucalvaceae</taxon>
        <taxon>Aphanomyces</taxon>
    </lineage>
</organism>
<dbReference type="InterPro" id="IPR000477">
    <property type="entry name" value="RT_dom"/>
</dbReference>
<gene>
    <name evidence="2" type="ORF">AaE_004936</name>
</gene>
<dbReference type="InterPro" id="IPR043502">
    <property type="entry name" value="DNA/RNA_pol_sf"/>
</dbReference>
<dbReference type="PANTHER" id="PTHR33064:SF37">
    <property type="entry name" value="RIBONUCLEASE H"/>
    <property type="match status" value="1"/>
</dbReference>
<dbReference type="InterPro" id="IPR051320">
    <property type="entry name" value="Viral_Replic_Matur_Polypro"/>
</dbReference>
<dbReference type="InterPro" id="IPR043128">
    <property type="entry name" value="Rev_trsase/Diguanyl_cyclase"/>
</dbReference>
<dbReference type="AlphaFoldDB" id="A0A6A5AQ37"/>
<dbReference type="EMBL" id="VJMI01010534">
    <property type="protein sequence ID" value="KAF0755526.1"/>
    <property type="molecule type" value="Genomic_DNA"/>
</dbReference>
<accession>A0A6A5AQ37</accession>
<reference evidence="2 3" key="1">
    <citation type="submission" date="2019-06" db="EMBL/GenBank/DDBJ databases">
        <title>Genomics analysis of Aphanomyces spp. identifies a new class of oomycete effector associated with host adaptation.</title>
        <authorList>
            <person name="Gaulin E."/>
        </authorList>
    </citation>
    <scope>NUCLEOTIDE SEQUENCE [LARGE SCALE GENOMIC DNA]</scope>
    <source>
        <strain evidence="2 3">E</strain>
    </source>
</reference>
<proteinExistence type="predicted"/>
<dbReference type="Proteomes" id="UP000469452">
    <property type="component" value="Unassembled WGS sequence"/>
</dbReference>
<comment type="caution">
    <text evidence="2">The sequence shown here is derived from an EMBL/GenBank/DDBJ whole genome shotgun (WGS) entry which is preliminary data.</text>
</comment>
<evidence type="ECO:0000313" key="2">
    <source>
        <dbReference type="EMBL" id="KAF0755526.1"/>
    </source>
</evidence>
<protein>
    <recommendedName>
        <fullName evidence="1">Reverse transcriptase domain-containing protein</fullName>
    </recommendedName>
</protein>
<dbReference type="SUPFAM" id="SSF56672">
    <property type="entry name" value="DNA/RNA polymerases"/>
    <property type="match status" value="1"/>
</dbReference>